<name>A0ABT7L8I9_9BACI</name>
<evidence type="ECO:0000313" key="1">
    <source>
        <dbReference type="EMBL" id="MDL4842188.1"/>
    </source>
</evidence>
<comment type="caution">
    <text evidence="1">The sequence shown here is derived from an EMBL/GenBank/DDBJ whole genome shotgun (WGS) entry which is preliminary data.</text>
</comment>
<dbReference type="RefSeq" id="WP_285933473.1">
    <property type="nucleotide sequence ID" value="NZ_JASTZU010000058.1"/>
</dbReference>
<gene>
    <name evidence="1" type="ORF">QQS35_17250</name>
</gene>
<evidence type="ECO:0000313" key="2">
    <source>
        <dbReference type="Proteomes" id="UP001235343"/>
    </source>
</evidence>
<accession>A0ABT7L8I9</accession>
<dbReference type="Proteomes" id="UP001235343">
    <property type="component" value="Unassembled WGS sequence"/>
</dbReference>
<keyword evidence="2" id="KW-1185">Reference proteome</keyword>
<sequence>MEIVHSHPYVKVNREIVNNYQNFVETVHYINLYTDKIIIPTHEFNLFEVLDISYKPLAQNYLLYLHTNQGVFTFNTATAPDILITEFKRQKNN</sequence>
<organism evidence="1 2">
    <name type="scientific">Aquibacillus rhizosphaerae</name>
    <dbReference type="NCBI Taxonomy" id="3051431"/>
    <lineage>
        <taxon>Bacteria</taxon>
        <taxon>Bacillati</taxon>
        <taxon>Bacillota</taxon>
        <taxon>Bacilli</taxon>
        <taxon>Bacillales</taxon>
        <taxon>Bacillaceae</taxon>
        <taxon>Aquibacillus</taxon>
    </lineage>
</organism>
<protein>
    <submittedName>
        <fullName evidence="1">Uncharacterized protein</fullName>
    </submittedName>
</protein>
<proteinExistence type="predicted"/>
<dbReference type="EMBL" id="JASTZU010000058">
    <property type="protein sequence ID" value="MDL4842188.1"/>
    <property type="molecule type" value="Genomic_DNA"/>
</dbReference>
<reference evidence="1 2" key="1">
    <citation type="submission" date="2023-06" db="EMBL/GenBank/DDBJ databases">
        <title>Aquibacillus rhizosphaerae LR5S19.</title>
        <authorList>
            <person name="Sun J.-Q."/>
        </authorList>
    </citation>
    <scope>NUCLEOTIDE SEQUENCE [LARGE SCALE GENOMIC DNA]</scope>
    <source>
        <strain evidence="1 2">LR5S19</strain>
    </source>
</reference>